<dbReference type="EMBL" id="CBSX010000185">
    <property type="protein sequence ID" value="CDH07332.1"/>
    <property type="molecule type" value="Genomic_DNA"/>
</dbReference>
<comment type="caution">
    <text evidence="2">The sequence shown here is derived from an EMBL/GenBank/DDBJ whole genome shotgun (WGS) entry which is preliminary data.</text>
</comment>
<keyword evidence="1" id="KW-0472">Membrane</keyword>
<dbReference type="Proteomes" id="UP000028483">
    <property type="component" value="Unassembled WGS sequence"/>
</dbReference>
<dbReference type="HOGENOM" id="CLU_2959832_0_0_6"/>
<feature type="transmembrane region" description="Helical" evidence="1">
    <location>
        <begin position="21"/>
        <end position="38"/>
    </location>
</feature>
<dbReference type="AlphaFoldDB" id="A0A077NYQ5"/>
<evidence type="ECO:0000313" key="2">
    <source>
        <dbReference type="EMBL" id="CDH07332.1"/>
    </source>
</evidence>
<protein>
    <submittedName>
        <fullName evidence="2">Uncharacterized protein</fullName>
    </submittedName>
</protein>
<accession>A0A077NYQ5</accession>
<reference evidence="2" key="1">
    <citation type="submission" date="2013-07" db="EMBL/GenBank/DDBJ databases">
        <title>Sub-species coevolution in mutualistic symbiosis.</title>
        <authorList>
            <person name="Murfin K."/>
            <person name="Klassen J."/>
            <person name="Lee M."/>
            <person name="Forst S."/>
            <person name="Stock P."/>
            <person name="Goodrich-Blair H."/>
        </authorList>
    </citation>
    <scope>NUCLEOTIDE SEQUENCE [LARGE SCALE GENOMIC DNA]</scope>
    <source>
        <strain evidence="2">Oregonense</strain>
    </source>
</reference>
<organism evidence="2 3">
    <name type="scientific">Xenorhabdus bovienii str. oregonense</name>
    <dbReference type="NCBI Taxonomy" id="1398202"/>
    <lineage>
        <taxon>Bacteria</taxon>
        <taxon>Pseudomonadati</taxon>
        <taxon>Pseudomonadota</taxon>
        <taxon>Gammaproteobacteria</taxon>
        <taxon>Enterobacterales</taxon>
        <taxon>Morganellaceae</taxon>
        <taxon>Xenorhabdus</taxon>
    </lineage>
</organism>
<sequence length="72" mass="7882">MGKDQMCFFFRHLNKIERISVANGLLTGIMASVFRVLLEYFSAEVAKSVDAVDSKSTAFGYAGSIPAFGTIR</sequence>
<keyword evidence="1" id="KW-1133">Transmembrane helix</keyword>
<name>A0A077NYQ5_XENBV</name>
<evidence type="ECO:0000256" key="1">
    <source>
        <dbReference type="SAM" id="Phobius"/>
    </source>
</evidence>
<proteinExistence type="predicted"/>
<evidence type="ECO:0000313" key="3">
    <source>
        <dbReference type="Proteomes" id="UP000028483"/>
    </source>
</evidence>
<gene>
    <name evidence="2" type="ORF">XBO1_2650014</name>
</gene>
<keyword evidence="1" id="KW-0812">Transmembrane</keyword>